<sequence>MVASLLKFLLQFGGTIVLKHSHEIVSVKQGANPVIHGDNPSHTQLGKDEAGNPLHLLAANLAIIAVRDVGTKWRDWSKKPTAANKQAVLDAAKSYFRHPNRCNWMDEIVKQWARQHKDQVNQASDGMLQKGWDSTRQGAYKGAKAAQEKIDQAAESVQKGLDMMKGGKK</sequence>
<evidence type="ECO:0000313" key="1">
    <source>
        <dbReference type="EMBL" id="MCX5468996.1"/>
    </source>
</evidence>
<evidence type="ECO:0000313" key="2">
    <source>
        <dbReference type="Proteomes" id="UP001146019"/>
    </source>
</evidence>
<dbReference type="AlphaFoldDB" id="A0A9X3IIA6"/>
<dbReference type="EMBL" id="JAPKMY010000008">
    <property type="protein sequence ID" value="MCX5468996.1"/>
    <property type="molecule type" value="Genomic_DNA"/>
</dbReference>
<proteinExistence type="predicted"/>
<keyword evidence="2" id="KW-1185">Reference proteome</keyword>
<name>A0A9X3IIA6_9GAMM</name>
<organism evidence="1 2">
    <name type="scientific">Acinetobacter nematophilus</name>
    <dbReference type="NCBI Taxonomy" id="2994642"/>
    <lineage>
        <taxon>Bacteria</taxon>
        <taxon>Pseudomonadati</taxon>
        <taxon>Pseudomonadota</taxon>
        <taxon>Gammaproteobacteria</taxon>
        <taxon>Moraxellales</taxon>
        <taxon>Moraxellaceae</taxon>
        <taxon>Acinetobacter</taxon>
    </lineage>
</organism>
<comment type="caution">
    <text evidence="1">The sequence shown here is derived from an EMBL/GenBank/DDBJ whole genome shotgun (WGS) entry which is preliminary data.</text>
</comment>
<dbReference type="RefSeq" id="WP_266131070.1">
    <property type="nucleotide sequence ID" value="NZ_JAPKMY010000008.1"/>
</dbReference>
<protein>
    <submittedName>
        <fullName evidence="1">Uncharacterized protein</fullName>
    </submittedName>
</protein>
<reference evidence="1" key="1">
    <citation type="submission" date="2022-11" db="EMBL/GenBank/DDBJ databases">
        <title>Biodiversity and phylogenetic relationships of bacteria.</title>
        <authorList>
            <person name="Machado R.A.R."/>
            <person name="Bhat A."/>
            <person name="Loulou A."/>
            <person name="Kallel S."/>
        </authorList>
    </citation>
    <scope>NUCLEOTIDE SEQUENCE</scope>
    <source>
        <strain evidence="1">A-IN1</strain>
    </source>
</reference>
<dbReference type="Proteomes" id="UP001146019">
    <property type="component" value="Unassembled WGS sequence"/>
</dbReference>
<accession>A0A9X3IIA6</accession>
<gene>
    <name evidence="1" type="ORF">OSH00_14800</name>
</gene>